<dbReference type="GO" id="GO:0005634">
    <property type="term" value="C:nucleus"/>
    <property type="evidence" value="ECO:0007669"/>
    <property type="project" value="UniProtKB-SubCell"/>
</dbReference>
<dbReference type="PRINTS" id="PR00065">
    <property type="entry name" value="TEADOMAIN"/>
</dbReference>
<feature type="compositionally biased region" description="Low complexity" evidence="6">
    <location>
        <begin position="18"/>
        <end position="28"/>
    </location>
</feature>
<dbReference type="Pfam" id="PF01285">
    <property type="entry name" value="TEA"/>
    <property type="match status" value="1"/>
</dbReference>
<keyword evidence="2" id="KW-0805">Transcription regulation</keyword>
<evidence type="ECO:0000256" key="2">
    <source>
        <dbReference type="ARBA" id="ARBA00023015"/>
    </source>
</evidence>
<organism evidence="8 9">
    <name type="scientific">Acrobeloides nanus</name>
    <dbReference type="NCBI Taxonomy" id="290746"/>
    <lineage>
        <taxon>Eukaryota</taxon>
        <taxon>Metazoa</taxon>
        <taxon>Ecdysozoa</taxon>
        <taxon>Nematoda</taxon>
        <taxon>Chromadorea</taxon>
        <taxon>Rhabditida</taxon>
        <taxon>Tylenchina</taxon>
        <taxon>Cephalobomorpha</taxon>
        <taxon>Cephaloboidea</taxon>
        <taxon>Cephalobidae</taxon>
        <taxon>Acrobeloides</taxon>
    </lineage>
</organism>
<reference evidence="9" key="1">
    <citation type="submission" date="2022-11" db="UniProtKB">
        <authorList>
            <consortium name="WormBaseParasite"/>
        </authorList>
    </citation>
    <scope>IDENTIFICATION</scope>
</reference>
<keyword evidence="4" id="KW-0539">Nucleus</keyword>
<dbReference type="WBParaSite" id="ACRNAN_Path_609.g2269.t1">
    <property type="protein sequence ID" value="ACRNAN_Path_609.g2269.t1"/>
    <property type="gene ID" value="ACRNAN_Path_609.g2269"/>
</dbReference>
<evidence type="ECO:0000256" key="6">
    <source>
        <dbReference type="SAM" id="MobiDB-lite"/>
    </source>
</evidence>
<keyword evidence="8" id="KW-1185">Reference proteome</keyword>
<keyword evidence="3" id="KW-0804">Transcription</keyword>
<evidence type="ECO:0000259" key="7">
    <source>
        <dbReference type="PROSITE" id="PS51088"/>
    </source>
</evidence>
<evidence type="ECO:0000256" key="3">
    <source>
        <dbReference type="ARBA" id="ARBA00023163"/>
    </source>
</evidence>
<evidence type="ECO:0000313" key="9">
    <source>
        <dbReference type="WBParaSite" id="ACRNAN_Path_609.g2269.t1"/>
    </source>
</evidence>
<dbReference type="PANTHER" id="PTHR11834">
    <property type="entry name" value="TRANSCRIPTIONAL ENHANCER FACTOR TEF RELATED"/>
    <property type="match status" value="1"/>
</dbReference>
<sequence>MDQNLSPYSLLSLSSGSISNCTTSTSETDLNEDNEETGENEDGLMEDVDKIWPPDVEEALQEAVKKFPACGRRKIMCEGRMYGRNELIARYILLKTGKTRTRKQVSSHLQVQIRKQDRRVGKYMKNSHGVLPLNNHIQNQIPAPPSIDDR</sequence>
<dbReference type="InterPro" id="IPR000818">
    <property type="entry name" value="TEA/ATTS_dom"/>
</dbReference>
<evidence type="ECO:0000256" key="1">
    <source>
        <dbReference type="ARBA" id="ARBA00004123"/>
    </source>
</evidence>
<feature type="compositionally biased region" description="Acidic residues" evidence="6">
    <location>
        <begin position="29"/>
        <end position="45"/>
    </location>
</feature>
<dbReference type="InterPro" id="IPR050937">
    <property type="entry name" value="TEC1_TEAD_TF"/>
</dbReference>
<dbReference type="GO" id="GO:0005667">
    <property type="term" value="C:transcription regulator complex"/>
    <property type="evidence" value="ECO:0007669"/>
    <property type="project" value="TreeGrafter"/>
</dbReference>
<comment type="subcellular location">
    <subcellularLocation>
        <location evidence="1">Nucleus</location>
    </subcellularLocation>
</comment>
<name>A0A914C9A8_9BILA</name>
<proteinExistence type="predicted"/>
<dbReference type="PROSITE" id="PS00554">
    <property type="entry name" value="TEA_1"/>
    <property type="match status" value="1"/>
</dbReference>
<dbReference type="Proteomes" id="UP000887540">
    <property type="component" value="Unplaced"/>
</dbReference>
<accession>A0A914C9A8</accession>
<evidence type="ECO:0000313" key="8">
    <source>
        <dbReference type="Proteomes" id="UP000887540"/>
    </source>
</evidence>
<evidence type="ECO:0000256" key="4">
    <source>
        <dbReference type="ARBA" id="ARBA00023242"/>
    </source>
</evidence>
<dbReference type="PROSITE" id="PS51088">
    <property type="entry name" value="TEA_2"/>
    <property type="match status" value="1"/>
</dbReference>
<dbReference type="AlphaFoldDB" id="A0A914C9A8"/>
<dbReference type="Gene3D" id="6.10.20.40">
    <property type="entry name" value="TEA/ATTS domain"/>
    <property type="match status" value="1"/>
</dbReference>
<dbReference type="GO" id="GO:0000978">
    <property type="term" value="F:RNA polymerase II cis-regulatory region sequence-specific DNA binding"/>
    <property type="evidence" value="ECO:0007669"/>
    <property type="project" value="TreeGrafter"/>
</dbReference>
<dbReference type="GO" id="GO:0000981">
    <property type="term" value="F:DNA-binding transcription factor activity, RNA polymerase II-specific"/>
    <property type="evidence" value="ECO:0007669"/>
    <property type="project" value="TreeGrafter"/>
</dbReference>
<dbReference type="PANTHER" id="PTHR11834:SF0">
    <property type="entry name" value="PROTEIN SCALLOPED"/>
    <property type="match status" value="1"/>
</dbReference>
<dbReference type="SMART" id="SM00426">
    <property type="entry name" value="TEA"/>
    <property type="match status" value="1"/>
</dbReference>
<feature type="region of interest" description="Disordered" evidence="6">
    <location>
        <begin position="18"/>
        <end position="45"/>
    </location>
</feature>
<feature type="DNA-binding region" description="TEA" evidence="5">
    <location>
        <begin position="45"/>
        <end position="119"/>
    </location>
</feature>
<feature type="domain" description="TEA" evidence="7">
    <location>
        <begin position="45"/>
        <end position="119"/>
    </location>
</feature>
<protein>
    <submittedName>
        <fullName evidence="9">TEA domain-containing protein</fullName>
    </submittedName>
</protein>
<evidence type="ECO:0000256" key="5">
    <source>
        <dbReference type="PROSITE-ProRule" id="PRU00505"/>
    </source>
</evidence>
<dbReference type="InterPro" id="IPR038096">
    <property type="entry name" value="TEA/ATTS_sf"/>
</dbReference>